<gene>
    <name evidence="2" type="ORF">PGLA2088_LOCUS15264</name>
</gene>
<name>A0A813J5H0_POLGL</name>
<keyword evidence="1" id="KW-0812">Transmembrane</keyword>
<comment type="caution">
    <text evidence="2">The sequence shown here is derived from an EMBL/GenBank/DDBJ whole genome shotgun (WGS) entry which is preliminary data.</text>
</comment>
<feature type="transmembrane region" description="Helical" evidence="1">
    <location>
        <begin position="72"/>
        <end position="102"/>
    </location>
</feature>
<sequence length="110" mass="12060">MCIAIKDMHLRGAGLIGCAAAYGVYLATREAAAVELALEEDEFLERVRAAGRRLRETRPTAVNLRVGASLRLFLFLLLLLLLFFFVVVVIIVVVVLGATLFWEVPVGTTV</sequence>
<evidence type="ECO:0000313" key="3">
    <source>
        <dbReference type="Proteomes" id="UP000626109"/>
    </source>
</evidence>
<dbReference type="Gene3D" id="1.20.120.420">
    <property type="entry name" value="translation initiation factor eif-2b, domain 1"/>
    <property type="match status" value="1"/>
</dbReference>
<evidence type="ECO:0000313" key="2">
    <source>
        <dbReference type="EMBL" id="CAE8663483.1"/>
    </source>
</evidence>
<dbReference type="InterPro" id="IPR027363">
    <property type="entry name" value="M1Pi_N"/>
</dbReference>
<protein>
    <submittedName>
        <fullName evidence="2">Uncharacterized protein</fullName>
    </submittedName>
</protein>
<dbReference type="InterPro" id="IPR037171">
    <property type="entry name" value="NagB/RpiA_transferase-like"/>
</dbReference>
<dbReference type="SUPFAM" id="SSF100950">
    <property type="entry name" value="NagB/RpiA/CoA transferase-like"/>
    <property type="match status" value="1"/>
</dbReference>
<proteinExistence type="predicted"/>
<dbReference type="AlphaFoldDB" id="A0A813J5H0"/>
<reference evidence="2" key="1">
    <citation type="submission" date="2021-02" db="EMBL/GenBank/DDBJ databases">
        <authorList>
            <person name="Dougan E. K."/>
            <person name="Rhodes N."/>
            <person name="Thang M."/>
            <person name="Chan C."/>
        </authorList>
    </citation>
    <scope>NUCLEOTIDE SEQUENCE</scope>
</reference>
<organism evidence="2 3">
    <name type="scientific">Polarella glacialis</name>
    <name type="common">Dinoflagellate</name>
    <dbReference type="NCBI Taxonomy" id="89957"/>
    <lineage>
        <taxon>Eukaryota</taxon>
        <taxon>Sar</taxon>
        <taxon>Alveolata</taxon>
        <taxon>Dinophyceae</taxon>
        <taxon>Suessiales</taxon>
        <taxon>Suessiaceae</taxon>
        <taxon>Polarella</taxon>
    </lineage>
</organism>
<keyword evidence="1" id="KW-0472">Membrane</keyword>
<dbReference type="Proteomes" id="UP000626109">
    <property type="component" value="Unassembled WGS sequence"/>
</dbReference>
<keyword evidence="1" id="KW-1133">Transmembrane helix</keyword>
<dbReference type="EMBL" id="CAJNNW010018793">
    <property type="protein sequence ID" value="CAE8663483.1"/>
    <property type="molecule type" value="Genomic_DNA"/>
</dbReference>
<evidence type="ECO:0000256" key="1">
    <source>
        <dbReference type="SAM" id="Phobius"/>
    </source>
</evidence>
<accession>A0A813J5H0</accession>